<dbReference type="SMART" id="SM00708">
    <property type="entry name" value="PhBP"/>
    <property type="match status" value="1"/>
</dbReference>
<dbReference type="Gene3D" id="1.10.238.20">
    <property type="entry name" value="Pheromone/general odorant binding protein domain"/>
    <property type="match status" value="1"/>
</dbReference>
<feature type="chain" id="PRO_5007904992" evidence="1">
    <location>
        <begin position="21"/>
        <end position="153"/>
    </location>
</feature>
<keyword evidence="1" id="KW-0732">Signal</keyword>
<name>A0A170ZAB4_TRIIF</name>
<reference evidence="2" key="2">
    <citation type="journal article" date="2017" name="J. Med. Entomol.">
        <title>Transcriptome Analysis of the Triatoma infestans (Hemiptera: Reduviidae) Integument.</title>
        <authorList>
            <person name="Calderon-Fernandez G.M."/>
            <person name="Moriconi D.E."/>
            <person name="Dulbecco A.B."/>
            <person name="Juarez M.P."/>
        </authorList>
    </citation>
    <scope>NUCLEOTIDE SEQUENCE</scope>
    <source>
        <strain evidence="2">Int1</strain>
        <tissue evidence="2">Integument</tissue>
    </source>
</reference>
<evidence type="ECO:0000256" key="1">
    <source>
        <dbReference type="SAM" id="SignalP"/>
    </source>
</evidence>
<dbReference type="Pfam" id="PF01395">
    <property type="entry name" value="PBP_GOBP"/>
    <property type="match status" value="1"/>
</dbReference>
<dbReference type="GO" id="GO:0005549">
    <property type="term" value="F:odorant binding"/>
    <property type="evidence" value="ECO:0007669"/>
    <property type="project" value="InterPro"/>
</dbReference>
<evidence type="ECO:0000313" key="2">
    <source>
        <dbReference type="EMBL" id="JAS00754.1"/>
    </source>
</evidence>
<dbReference type="InterPro" id="IPR006170">
    <property type="entry name" value="PBP/GOBP"/>
</dbReference>
<sequence length="153" mass="17760">MYNLSYICLTLLCIVAHVSPEVITKEMTTAELHKLEAKILEECRVSFSIEKSELEIFFNPNETMPSSKRFQCMLDCFATGMGFVKNKKVDWEMVKLEQSIYHFDKNEQEKALRNVENCRKSVQDVDISCETSYQLGKCLQEESRKAKSEDLPQ</sequence>
<dbReference type="SUPFAM" id="SSF47565">
    <property type="entry name" value="Insect pheromone/odorant-binding proteins"/>
    <property type="match status" value="1"/>
</dbReference>
<reference evidence="2" key="1">
    <citation type="submission" date="2016-04" db="EMBL/GenBank/DDBJ databases">
        <authorList>
            <person name="Calderon-Fernandez G.M.Sr."/>
        </authorList>
    </citation>
    <scope>NUCLEOTIDE SEQUENCE</scope>
    <source>
        <strain evidence="2">Int1</strain>
        <tissue evidence="2">Integument</tissue>
    </source>
</reference>
<accession>A0A170ZAB4</accession>
<dbReference type="CDD" id="cd23992">
    <property type="entry name" value="PBP_GOBP"/>
    <property type="match status" value="1"/>
</dbReference>
<organism evidence="2">
    <name type="scientific">Triatoma infestans</name>
    <name type="common">Assassin bug</name>
    <dbReference type="NCBI Taxonomy" id="30076"/>
    <lineage>
        <taxon>Eukaryota</taxon>
        <taxon>Metazoa</taxon>
        <taxon>Ecdysozoa</taxon>
        <taxon>Arthropoda</taxon>
        <taxon>Hexapoda</taxon>
        <taxon>Insecta</taxon>
        <taxon>Pterygota</taxon>
        <taxon>Neoptera</taxon>
        <taxon>Paraneoptera</taxon>
        <taxon>Hemiptera</taxon>
        <taxon>Heteroptera</taxon>
        <taxon>Panheteroptera</taxon>
        <taxon>Cimicomorpha</taxon>
        <taxon>Reduviidae</taxon>
        <taxon>Triatominae</taxon>
        <taxon>Triatoma</taxon>
    </lineage>
</organism>
<feature type="signal peptide" evidence="1">
    <location>
        <begin position="1"/>
        <end position="20"/>
    </location>
</feature>
<dbReference type="AlphaFoldDB" id="A0A170ZAB4"/>
<dbReference type="EMBL" id="GEMB01002431">
    <property type="protein sequence ID" value="JAS00754.1"/>
    <property type="molecule type" value="Transcribed_RNA"/>
</dbReference>
<dbReference type="InterPro" id="IPR036728">
    <property type="entry name" value="PBP_GOBP_sf"/>
</dbReference>
<protein>
    <submittedName>
        <fullName evidence="2">Odorant-binding protein 2</fullName>
    </submittedName>
</protein>
<proteinExistence type="predicted"/>